<organism evidence="2 3">
    <name type="scientific">Paenibacillus contaminans</name>
    <dbReference type="NCBI Taxonomy" id="450362"/>
    <lineage>
        <taxon>Bacteria</taxon>
        <taxon>Bacillati</taxon>
        <taxon>Bacillota</taxon>
        <taxon>Bacilli</taxon>
        <taxon>Bacillales</taxon>
        <taxon>Paenibacillaceae</taxon>
        <taxon>Paenibacillus</taxon>
    </lineage>
</organism>
<keyword evidence="2" id="KW-0223">Dioxygenase</keyword>
<protein>
    <submittedName>
        <fullName evidence="2">Glyoxalase/bleomycin resistance/dioxygenase family protein</fullName>
    </submittedName>
</protein>
<gene>
    <name evidence="2" type="ORF">DQG23_10690</name>
</gene>
<evidence type="ECO:0000313" key="2">
    <source>
        <dbReference type="EMBL" id="RAV21126.1"/>
    </source>
</evidence>
<accession>A0A329MP74</accession>
<sequence>MITHYAGLQLQTVSLPSVRHFYHEQMRFPIAYETDNRIAFQPTPHVTLTFVEAYEPVTPVHIAFEVPMSRFAEAAAELRKTQAVIQKWPDGKEIDVFETGENIYFRDCDGNLLELIAHRYLKEDVLAPTGPFHILYLREVGFPVDSVPAFREWLRQLLGMKLDKVSDEFTFVIGGTAHAVVVSKRRKWIPVSMLALPPKMEVTLGVSSYAFLAEVKSLLHMQDNCSFSETGTGLRLNKDGYTLHLTAQTAFDPELPALLNLPFS</sequence>
<comment type="caution">
    <text evidence="2">The sequence shown here is derived from an EMBL/GenBank/DDBJ whole genome shotgun (WGS) entry which is preliminary data.</text>
</comment>
<name>A0A329MP74_9BACL</name>
<dbReference type="PROSITE" id="PS51819">
    <property type="entry name" value="VOC"/>
    <property type="match status" value="1"/>
</dbReference>
<dbReference type="OrthoDB" id="2380125at2"/>
<feature type="domain" description="VOC" evidence="1">
    <location>
        <begin position="1"/>
        <end position="118"/>
    </location>
</feature>
<dbReference type="GO" id="GO:0051213">
    <property type="term" value="F:dioxygenase activity"/>
    <property type="evidence" value="ECO:0007669"/>
    <property type="project" value="UniProtKB-KW"/>
</dbReference>
<evidence type="ECO:0000313" key="3">
    <source>
        <dbReference type="Proteomes" id="UP000250369"/>
    </source>
</evidence>
<dbReference type="Proteomes" id="UP000250369">
    <property type="component" value="Unassembled WGS sequence"/>
</dbReference>
<keyword evidence="2" id="KW-0560">Oxidoreductase</keyword>
<dbReference type="InterPro" id="IPR029068">
    <property type="entry name" value="Glyas_Bleomycin-R_OHBP_Dase"/>
</dbReference>
<proteinExistence type="predicted"/>
<reference evidence="2 3" key="1">
    <citation type="journal article" date="2009" name="Int. J. Syst. Evol. Microbiol.">
        <title>Paenibacillus contaminans sp. nov., isolated from a contaminated laboratory plate.</title>
        <authorList>
            <person name="Chou J.H."/>
            <person name="Lee J.H."/>
            <person name="Lin M.C."/>
            <person name="Chang P.S."/>
            <person name="Arun A.B."/>
            <person name="Young C.C."/>
            <person name="Chen W.M."/>
        </authorList>
    </citation>
    <scope>NUCLEOTIDE SEQUENCE [LARGE SCALE GENOMIC DNA]</scope>
    <source>
        <strain evidence="2 3">CKOBP-6</strain>
    </source>
</reference>
<dbReference type="InterPro" id="IPR037523">
    <property type="entry name" value="VOC_core"/>
</dbReference>
<evidence type="ECO:0000259" key="1">
    <source>
        <dbReference type="PROSITE" id="PS51819"/>
    </source>
</evidence>
<keyword evidence="3" id="KW-1185">Reference proteome</keyword>
<dbReference type="Gene3D" id="3.10.180.10">
    <property type="entry name" value="2,3-Dihydroxybiphenyl 1,2-Dioxygenase, domain 1"/>
    <property type="match status" value="1"/>
</dbReference>
<dbReference type="RefSeq" id="WP_113030828.1">
    <property type="nucleotide sequence ID" value="NZ_QMFB01000005.1"/>
</dbReference>
<dbReference type="AlphaFoldDB" id="A0A329MP74"/>
<dbReference type="CDD" id="cd06587">
    <property type="entry name" value="VOC"/>
    <property type="match status" value="1"/>
</dbReference>
<dbReference type="EMBL" id="QMFB01000005">
    <property type="protein sequence ID" value="RAV21126.1"/>
    <property type="molecule type" value="Genomic_DNA"/>
</dbReference>
<dbReference type="SUPFAM" id="SSF54593">
    <property type="entry name" value="Glyoxalase/Bleomycin resistance protein/Dihydroxybiphenyl dioxygenase"/>
    <property type="match status" value="1"/>
</dbReference>